<feature type="transmembrane region" description="Helical" evidence="1">
    <location>
        <begin position="7"/>
        <end position="28"/>
    </location>
</feature>
<evidence type="ECO:0008006" key="4">
    <source>
        <dbReference type="Google" id="ProtNLM"/>
    </source>
</evidence>
<name>A0ABR6GJS0_9HYPH</name>
<accession>A0ABR6GJS0</accession>
<dbReference type="Proteomes" id="UP000542811">
    <property type="component" value="Unassembled WGS sequence"/>
</dbReference>
<reference evidence="2 3" key="1">
    <citation type="submission" date="2020-08" db="EMBL/GenBank/DDBJ databases">
        <title>Genomic Encyclopedia of Type Strains, Phase III (KMG-III): the genomes of soil and plant-associated and newly described type strains.</title>
        <authorList>
            <person name="Whitman W."/>
        </authorList>
    </citation>
    <scope>NUCLEOTIDE SEQUENCE [LARGE SCALE GENOMIC DNA]</scope>
    <source>
        <strain evidence="2 3">CECT 8280</strain>
    </source>
</reference>
<evidence type="ECO:0000256" key="1">
    <source>
        <dbReference type="SAM" id="Phobius"/>
    </source>
</evidence>
<keyword evidence="1" id="KW-1133">Transmembrane helix</keyword>
<dbReference type="EMBL" id="JACHXX010000014">
    <property type="protein sequence ID" value="MBB3166145.1"/>
    <property type="molecule type" value="Genomic_DNA"/>
</dbReference>
<organism evidence="2 3">
    <name type="scientific">Rhizobium laguerreae</name>
    <dbReference type="NCBI Taxonomy" id="1076926"/>
    <lineage>
        <taxon>Bacteria</taxon>
        <taxon>Pseudomonadati</taxon>
        <taxon>Pseudomonadota</taxon>
        <taxon>Alphaproteobacteria</taxon>
        <taxon>Hyphomicrobiales</taxon>
        <taxon>Rhizobiaceae</taxon>
        <taxon>Rhizobium/Agrobacterium group</taxon>
        <taxon>Rhizobium</taxon>
    </lineage>
</organism>
<sequence length="30" mass="3255">MSPDSKVFIAAVLLFVAAIWGGVVYVFLQL</sequence>
<evidence type="ECO:0000313" key="3">
    <source>
        <dbReference type="Proteomes" id="UP000542811"/>
    </source>
</evidence>
<gene>
    <name evidence="2" type="ORF">FHS25_006661</name>
</gene>
<proteinExistence type="predicted"/>
<keyword evidence="3" id="KW-1185">Reference proteome</keyword>
<evidence type="ECO:0000313" key="2">
    <source>
        <dbReference type="EMBL" id="MBB3166145.1"/>
    </source>
</evidence>
<keyword evidence="1" id="KW-0812">Transmembrane</keyword>
<keyword evidence="1" id="KW-0472">Membrane</keyword>
<comment type="caution">
    <text evidence="2">The sequence shown here is derived from an EMBL/GenBank/DDBJ whole genome shotgun (WGS) entry which is preliminary data.</text>
</comment>
<protein>
    <recommendedName>
        <fullName evidence="4">Methionine/alanine import family NSS transporter small subunit</fullName>
    </recommendedName>
</protein>